<evidence type="ECO:0000256" key="2">
    <source>
        <dbReference type="ARBA" id="ARBA00022553"/>
    </source>
</evidence>
<dbReference type="Gene3D" id="3.30.559.10">
    <property type="entry name" value="Chloramphenicol acetyltransferase-like domain"/>
    <property type="match status" value="2"/>
</dbReference>
<dbReference type="SUPFAM" id="SSF52777">
    <property type="entry name" value="CoA-dependent acyltransferases"/>
    <property type="match status" value="4"/>
</dbReference>
<dbReference type="Gene3D" id="1.10.1200.10">
    <property type="entry name" value="ACP-like"/>
    <property type="match status" value="2"/>
</dbReference>
<dbReference type="Pfam" id="PF00668">
    <property type="entry name" value="Condensation"/>
    <property type="match status" value="2"/>
</dbReference>
<dbReference type="Gene3D" id="3.40.50.12780">
    <property type="entry name" value="N-terminal domain of ligase-like"/>
    <property type="match status" value="1"/>
</dbReference>
<dbReference type="GO" id="GO:0031177">
    <property type="term" value="F:phosphopantetheine binding"/>
    <property type="evidence" value="ECO:0007669"/>
    <property type="project" value="InterPro"/>
</dbReference>
<dbReference type="SUPFAM" id="SSF47336">
    <property type="entry name" value="ACP-like"/>
    <property type="match status" value="2"/>
</dbReference>
<keyword evidence="3 6" id="KW-0436">Ligase</keyword>
<feature type="domain" description="Carrier" evidence="5">
    <location>
        <begin position="1081"/>
        <end position="1156"/>
    </location>
</feature>
<dbReference type="Pfam" id="PF00501">
    <property type="entry name" value="AMP-binding"/>
    <property type="match status" value="1"/>
</dbReference>
<dbReference type="PANTHER" id="PTHR45527:SF11">
    <property type="entry name" value="NONRIBOSOMAL PEPTIDE SYNTHETASE 5"/>
    <property type="match status" value="1"/>
</dbReference>
<evidence type="ECO:0000256" key="4">
    <source>
        <dbReference type="ARBA" id="ARBA00029454"/>
    </source>
</evidence>
<dbReference type="PROSITE" id="PS00455">
    <property type="entry name" value="AMP_BINDING"/>
    <property type="match status" value="1"/>
</dbReference>
<evidence type="ECO:0000259" key="5">
    <source>
        <dbReference type="PROSITE" id="PS50075"/>
    </source>
</evidence>
<dbReference type="SUPFAM" id="SSF56801">
    <property type="entry name" value="Acetyl-CoA synthetase-like"/>
    <property type="match status" value="1"/>
</dbReference>
<dbReference type="InterPro" id="IPR020806">
    <property type="entry name" value="PKS_PP-bd"/>
</dbReference>
<dbReference type="InParanoid" id="A0A2P5HYW2"/>
<dbReference type="CDD" id="cd19537">
    <property type="entry name" value="C_NRPS-like"/>
    <property type="match status" value="1"/>
</dbReference>
<evidence type="ECO:0000256" key="1">
    <source>
        <dbReference type="ARBA" id="ARBA00022450"/>
    </source>
</evidence>
<comment type="similarity">
    <text evidence="4">Belongs to the NRP synthetase family.</text>
</comment>
<dbReference type="InterPro" id="IPR009081">
    <property type="entry name" value="PP-bd_ACP"/>
</dbReference>
<accession>A0A2P5HYW2</accession>
<dbReference type="InterPro" id="IPR045851">
    <property type="entry name" value="AMP-bd_C_sf"/>
</dbReference>
<keyword evidence="2" id="KW-0597">Phosphoprotein</keyword>
<dbReference type="SMART" id="SM00823">
    <property type="entry name" value="PKS_PP"/>
    <property type="match status" value="2"/>
</dbReference>
<gene>
    <name evidence="6" type="ORF">DHEL01_v206175</name>
</gene>
<evidence type="ECO:0000313" key="6">
    <source>
        <dbReference type="EMBL" id="POS75433.1"/>
    </source>
</evidence>
<dbReference type="InterPro" id="IPR020845">
    <property type="entry name" value="AMP-binding_CS"/>
</dbReference>
<dbReference type="Gene3D" id="3.30.300.30">
    <property type="match status" value="1"/>
</dbReference>
<dbReference type="GO" id="GO:0005737">
    <property type="term" value="C:cytoplasm"/>
    <property type="evidence" value="ECO:0007669"/>
    <property type="project" value="TreeGrafter"/>
</dbReference>
<dbReference type="GO" id="GO:0016874">
    <property type="term" value="F:ligase activity"/>
    <property type="evidence" value="ECO:0007669"/>
    <property type="project" value="UniProtKB-KW"/>
</dbReference>
<organism evidence="6 7">
    <name type="scientific">Diaporthe helianthi</name>
    <dbReference type="NCBI Taxonomy" id="158607"/>
    <lineage>
        <taxon>Eukaryota</taxon>
        <taxon>Fungi</taxon>
        <taxon>Dikarya</taxon>
        <taxon>Ascomycota</taxon>
        <taxon>Pezizomycotina</taxon>
        <taxon>Sordariomycetes</taxon>
        <taxon>Sordariomycetidae</taxon>
        <taxon>Diaporthales</taxon>
        <taxon>Diaporthaceae</taxon>
        <taxon>Diaporthe</taxon>
    </lineage>
</organism>
<sequence length="1581" mass="174775">MPGSSLGLTSRRESTVLSAISASIGVPVSQLDPGSSFIENGGDSMSSLRLQACLRAQGIGMSISSIFAASSLNEITQTPYPILGAGMLPPPQPCSTRKRPSPNNFMLLSKRARQQEDVRRAGRARDMIAIPHDTTEMQSSLLHSTQTNPFRNIIMYVEKHRPEDMLPLKQAWKQATDSEEIFRMRFEASGSHFLMTDRGESSFVWEEKLFDDEALYNREIRHALPLAEPFQCSFKAVTLRRKPGDPEQGNGDETTLIWLVHHAFIDGVSCDIIRSKIHRLLIGREVQPGPSYTDFSMKLRAIQLAGSESAAAFWKLQASRFPSPCTQMGFKRRVQEQNVDLVPPNRSVQDVELGQLHCECDFERLAAYSKNVSVTVPSLYYAAWGVVMARYADAECVSFGVVLSGRNLPIDGVESVIGPTLNTLPFHIRVDADSTTEQYSREVFTSSMDLMSFQWTTPAHGFARDFDSAINVRLESQPAAHTRFDPLEEPYSKVLSDVPLHIEVVQEGHIIFNYDTKRFSAAQIESVSSAFLDVLQSLAASGANATIRSCMDSVIGQNHLVRLASLGNWTTRTTTTGSVKDDLVSLFARAAGQTPSAIAIRHGDQSLTYAELDTYSSMASRRLSTHVRPGEVVCVHADGTTDWIIAIYATLKAGAVYCPLDSTLPDAVRDANFVTSSAKVFLTGRRASKSDRPQSCQLSLSIQDLIDGLTPLAVVTSATGAFSSDQHVPRPDSNAYLCFTSGSTGKPKGVLCRHQGIVAFQRDFKVRLCARPGWKVAQFMSRGFDGSIHEIFSALSYGATLVLKDQSHPFDHLNSCDAVILTPSVANVLDPASFPGLKTVYLVGEAVPQQVCDSWAGYTGKEVYNMYGPTEATCGATIKVLVPNAPVSLGIPNRSTRIYILDKHQRLSPLGSVGEVYLAGVQVAAGYIGLPHETSERFSLDSVNPQYRDEQMYKTGDLGYWTDQGELMLIGRRDRQIKLRGFRIDLDDLEVRIRRADKSCTAAAVVLKGDQLVAMVQPGNLDVNNFRSLVRQHIPSYVLPRHIVAVDSFPTSPVGKRDDKAIIAMTCTETVEGATAETMSTSRGQVVVKALREALGLPAKVGIDHECSLRELGADSISALSLSHRLSRLLQYRVPIQLILNSTTVGCLAEALAALPVPEDSHGRTSLGDDGVSAIEKEWWDKWERDPHGTSSFNVSYACRLGPSVNTPRLASAWNTILRRHRILSCKYAFLESRGLTRVYFEQPQKAEWREVIDVSHEINVPFDLTGQRLIRVLISPENMLLVCSHSICDLTTLKTLLREVATEYHGEKLAPIAKCYSQTTTPSTTARQLDFWSRYLEGYSKQPPIWIGNGAKRRKNWSGLSQVFQIDRGLYQAMVCFSSLKKVTMHQLALGAVALALTCNVDTCDITLGAPFMNRNSEEDLDVVGLFLEPLPIRIRHASAPSPRDPSFIEVVKCSSRAALSQAMPWDQLLSYLGVKPDFPNHPIFDAMVTFHEDDLQSRTVFPIDGVEHIPTWSDGAKFKLMAEFSPEPDKTLTLRLEYSTECFTGDDVQLVARLVTNALEALTKDEEYDNIVQRLRNVH</sequence>
<evidence type="ECO:0000313" key="7">
    <source>
        <dbReference type="Proteomes" id="UP000094444"/>
    </source>
</evidence>
<protein>
    <submittedName>
        <fullName evidence="6">D-alanine-poly(Phosphoribitol) ligase subunit 1</fullName>
    </submittedName>
</protein>
<keyword evidence="7" id="KW-1185">Reference proteome</keyword>
<dbReference type="InterPro" id="IPR000873">
    <property type="entry name" value="AMP-dep_synth/lig_dom"/>
</dbReference>
<dbReference type="GO" id="GO:0043041">
    <property type="term" value="P:amino acid activation for nonribosomal peptide biosynthetic process"/>
    <property type="evidence" value="ECO:0007669"/>
    <property type="project" value="TreeGrafter"/>
</dbReference>
<comment type="caution">
    <text evidence="6">The sequence shown here is derived from an EMBL/GenBank/DDBJ whole genome shotgun (WGS) entry which is preliminary data.</text>
</comment>
<dbReference type="PANTHER" id="PTHR45527">
    <property type="entry name" value="NONRIBOSOMAL PEPTIDE SYNTHETASE"/>
    <property type="match status" value="1"/>
</dbReference>
<dbReference type="Pfam" id="PF00550">
    <property type="entry name" value="PP-binding"/>
    <property type="match status" value="2"/>
</dbReference>
<keyword evidence="1" id="KW-0596">Phosphopantetheine</keyword>
<dbReference type="PROSITE" id="PS50075">
    <property type="entry name" value="CARRIER"/>
    <property type="match status" value="1"/>
</dbReference>
<dbReference type="OrthoDB" id="416786at2759"/>
<dbReference type="InterPro" id="IPR042099">
    <property type="entry name" value="ANL_N_sf"/>
</dbReference>
<dbReference type="STRING" id="158607.A0A2P5HYW2"/>
<dbReference type="GO" id="GO:0044550">
    <property type="term" value="P:secondary metabolite biosynthetic process"/>
    <property type="evidence" value="ECO:0007669"/>
    <property type="project" value="TreeGrafter"/>
</dbReference>
<name>A0A2P5HYW2_DIAHE</name>
<dbReference type="Gene3D" id="3.30.559.30">
    <property type="entry name" value="Nonribosomal peptide synthetase, condensation domain"/>
    <property type="match status" value="2"/>
</dbReference>
<dbReference type="InterPro" id="IPR023213">
    <property type="entry name" value="CAT-like_dom_sf"/>
</dbReference>
<dbReference type="InterPro" id="IPR036736">
    <property type="entry name" value="ACP-like_sf"/>
</dbReference>
<dbReference type="Proteomes" id="UP000094444">
    <property type="component" value="Unassembled WGS sequence"/>
</dbReference>
<dbReference type="EMBL" id="MAVT02000488">
    <property type="protein sequence ID" value="POS75433.1"/>
    <property type="molecule type" value="Genomic_DNA"/>
</dbReference>
<reference evidence="6" key="1">
    <citation type="submission" date="2017-09" db="EMBL/GenBank/DDBJ databases">
        <title>Polyketide synthases of a Diaporthe helianthi virulent isolate.</title>
        <authorList>
            <person name="Baroncelli R."/>
        </authorList>
    </citation>
    <scope>NUCLEOTIDE SEQUENCE [LARGE SCALE GENOMIC DNA]</scope>
    <source>
        <strain evidence="6">7/96</strain>
    </source>
</reference>
<dbReference type="InterPro" id="IPR001242">
    <property type="entry name" value="Condensation_dom"/>
</dbReference>
<evidence type="ECO:0000256" key="3">
    <source>
        <dbReference type="ARBA" id="ARBA00022598"/>
    </source>
</evidence>
<proteinExistence type="inferred from homology"/>